<reference evidence="1" key="3">
    <citation type="submission" date="2020-06" db="EMBL/GenBank/DDBJ databases">
        <title>Helianthus annuus Genome sequencing and assembly Release 2.</title>
        <authorList>
            <person name="Gouzy J."/>
            <person name="Langlade N."/>
            <person name="Munos S."/>
        </authorList>
    </citation>
    <scope>NUCLEOTIDE SEQUENCE</scope>
    <source>
        <tissue evidence="1">Leaves</tissue>
    </source>
</reference>
<reference evidence="1 3" key="1">
    <citation type="journal article" date="2017" name="Nature">
        <title>The sunflower genome provides insights into oil metabolism, flowering and Asterid evolution.</title>
        <authorList>
            <person name="Badouin H."/>
            <person name="Gouzy J."/>
            <person name="Grassa C.J."/>
            <person name="Murat F."/>
            <person name="Staton S.E."/>
            <person name="Cottret L."/>
            <person name="Lelandais-Briere C."/>
            <person name="Owens G.L."/>
            <person name="Carrere S."/>
            <person name="Mayjonade B."/>
            <person name="Legrand L."/>
            <person name="Gill N."/>
            <person name="Kane N.C."/>
            <person name="Bowers J.E."/>
            <person name="Hubner S."/>
            <person name="Bellec A."/>
            <person name="Berard A."/>
            <person name="Berges H."/>
            <person name="Blanchet N."/>
            <person name="Boniface M.C."/>
            <person name="Brunel D."/>
            <person name="Catrice O."/>
            <person name="Chaidir N."/>
            <person name="Claudel C."/>
            <person name="Donnadieu C."/>
            <person name="Faraut T."/>
            <person name="Fievet G."/>
            <person name="Helmstetter N."/>
            <person name="King M."/>
            <person name="Knapp S.J."/>
            <person name="Lai Z."/>
            <person name="Le Paslier M.C."/>
            <person name="Lippi Y."/>
            <person name="Lorenzon L."/>
            <person name="Mandel J.R."/>
            <person name="Marage G."/>
            <person name="Marchand G."/>
            <person name="Marquand E."/>
            <person name="Bret-Mestries E."/>
            <person name="Morien E."/>
            <person name="Nambeesan S."/>
            <person name="Nguyen T."/>
            <person name="Pegot-Espagnet P."/>
            <person name="Pouilly N."/>
            <person name="Raftis F."/>
            <person name="Sallet E."/>
            <person name="Schiex T."/>
            <person name="Thomas J."/>
            <person name="Vandecasteele C."/>
            <person name="Vares D."/>
            <person name="Vear F."/>
            <person name="Vautrin S."/>
            <person name="Crespi M."/>
            <person name="Mangin B."/>
            <person name="Burke J.M."/>
            <person name="Salse J."/>
            <person name="Munos S."/>
            <person name="Vincourt P."/>
            <person name="Rieseberg L.H."/>
            <person name="Langlade N.B."/>
        </authorList>
    </citation>
    <scope>NUCLEOTIDE SEQUENCE [LARGE SCALE GENOMIC DNA]</scope>
    <source>
        <strain evidence="3">cv. SF193</strain>
        <tissue evidence="1">Leaves</tissue>
    </source>
</reference>
<dbReference type="InParanoid" id="A0A251RUP0"/>
<accession>A0A251RUP0</accession>
<dbReference type="AlphaFoldDB" id="A0A251RUP0"/>
<dbReference type="EMBL" id="CM007906">
    <property type="protein sequence ID" value="OTF88183.1"/>
    <property type="molecule type" value="Genomic_DNA"/>
</dbReference>
<proteinExistence type="predicted"/>
<evidence type="ECO:0000313" key="1">
    <source>
        <dbReference type="EMBL" id="KAF5757733.1"/>
    </source>
</evidence>
<dbReference type="EMBL" id="MNCJ02000332">
    <property type="protein sequence ID" value="KAF5757733.1"/>
    <property type="molecule type" value="Genomic_DNA"/>
</dbReference>
<evidence type="ECO:0000313" key="2">
    <source>
        <dbReference type="EMBL" id="OTF88183.1"/>
    </source>
</evidence>
<dbReference type="Proteomes" id="UP000215914">
    <property type="component" value="Chromosome 17"/>
</dbReference>
<name>A0A251RUP0_HELAN</name>
<evidence type="ECO:0000313" key="3">
    <source>
        <dbReference type="Proteomes" id="UP000215914"/>
    </source>
</evidence>
<protein>
    <submittedName>
        <fullName evidence="2">Uncharacterized protein</fullName>
    </submittedName>
</protein>
<organism evidence="2 3">
    <name type="scientific">Helianthus annuus</name>
    <name type="common">Common sunflower</name>
    <dbReference type="NCBI Taxonomy" id="4232"/>
    <lineage>
        <taxon>Eukaryota</taxon>
        <taxon>Viridiplantae</taxon>
        <taxon>Streptophyta</taxon>
        <taxon>Embryophyta</taxon>
        <taxon>Tracheophyta</taxon>
        <taxon>Spermatophyta</taxon>
        <taxon>Magnoliopsida</taxon>
        <taxon>eudicotyledons</taxon>
        <taxon>Gunneridae</taxon>
        <taxon>Pentapetalae</taxon>
        <taxon>asterids</taxon>
        <taxon>campanulids</taxon>
        <taxon>Asterales</taxon>
        <taxon>Asteraceae</taxon>
        <taxon>Asteroideae</taxon>
        <taxon>Heliantheae alliance</taxon>
        <taxon>Heliantheae</taxon>
        <taxon>Helianthus</taxon>
    </lineage>
</organism>
<dbReference type="Gramene" id="mRNA:HanXRQr2_Chr17g0830161">
    <property type="protein sequence ID" value="mRNA:HanXRQr2_Chr17g0830161"/>
    <property type="gene ID" value="HanXRQr2_Chr17g0830161"/>
</dbReference>
<keyword evidence="3" id="KW-1185">Reference proteome</keyword>
<gene>
    <name evidence="2" type="ORF">HannXRQ_Chr17g0570271</name>
    <name evidence="1" type="ORF">HanXRQr2_Chr17g0830161</name>
</gene>
<reference evidence="2" key="2">
    <citation type="submission" date="2017-02" db="EMBL/GenBank/DDBJ databases">
        <title>Sunflower complete genome.</title>
        <authorList>
            <person name="Langlade N."/>
            <person name="Munos S."/>
        </authorList>
    </citation>
    <scope>NUCLEOTIDE SEQUENCE [LARGE SCALE GENOMIC DNA]</scope>
    <source>
        <tissue evidence="2">Leaves</tissue>
    </source>
</reference>
<sequence length="56" mass="6602">MSCRACREEMVHGSSLLITENAEVRVHRNVPFDQRTFSRSGRKRKRLFGVWLLLRA</sequence>